<evidence type="ECO:0000313" key="2">
    <source>
        <dbReference type="Proteomes" id="UP001396334"/>
    </source>
</evidence>
<reference evidence="1 2" key="1">
    <citation type="journal article" date="2024" name="G3 (Bethesda)">
        <title>Genome assembly of Hibiscus sabdariffa L. provides insights into metabolisms of medicinal natural products.</title>
        <authorList>
            <person name="Kim T."/>
        </authorList>
    </citation>
    <scope>NUCLEOTIDE SEQUENCE [LARGE SCALE GENOMIC DNA]</scope>
    <source>
        <strain evidence="1">TK-2024</strain>
        <tissue evidence="1">Old leaves</tissue>
    </source>
</reference>
<sequence>MAGFVLRRSWPQTADGSILRDAMVQKGMCSSVLKELLHLRMRVFIEIILTRLLVRPDAARLLPFSQRW</sequence>
<accession>A0ABR2RM64</accession>
<dbReference type="Proteomes" id="UP001396334">
    <property type="component" value="Unassembled WGS sequence"/>
</dbReference>
<gene>
    <name evidence="1" type="ORF">V6N11_041773</name>
</gene>
<name>A0ABR2RM64_9ROSI</name>
<organism evidence="1 2">
    <name type="scientific">Hibiscus sabdariffa</name>
    <name type="common">roselle</name>
    <dbReference type="NCBI Taxonomy" id="183260"/>
    <lineage>
        <taxon>Eukaryota</taxon>
        <taxon>Viridiplantae</taxon>
        <taxon>Streptophyta</taxon>
        <taxon>Embryophyta</taxon>
        <taxon>Tracheophyta</taxon>
        <taxon>Spermatophyta</taxon>
        <taxon>Magnoliopsida</taxon>
        <taxon>eudicotyledons</taxon>
        <taxon>Gunneridae</taxon>
        <taxon>Pentapetalae</taxon>
        <taxon>rosids</taxon>
        <taxon>malvids</taxon>
        <taxon>Malvales</taxon>
        <taxon>Malvaceae</taxon>
        <taxon>Malvoideae</taxon>
        <taxon>Hibiscus</taxon>
    </lineage>
</organism>
<dbReference type="EMBL" id="JBBPBN010000022">
    <property type="protein sequence ID" value="KAK9013777.1"/>
    <property type="molecule type" value="Genomic_DNA"/>
</dbReference>
<comment type="caution">
    <text evidence="1">The sequence shown here is derived from an EMBL/GenBank/DDBJ whole genome shotgun (WGS) entry which is preliminary data.</text>
</comment>
<evidence type="ECO:0000313" key="1">
    <source>
        <dbReference type="EMBL" id="KAK9013777.1"/>
    </source>
</evidence>
<protein>
    <submittedName>
        <fullName evidence="1">Uncharacterized protein</fullName>
    </submittedName>
</protein>
<proteinExistence type="predicted"/>
<keyword evidence="2" id="KW-1185">Reference proteome</keyword>